<protein>
    <submittedName>
        <fullName evidence="1">Uncharacterized protein</fullName>
    </submittedName>
</protein>
<organism evidence="1 2">
    <name type="scientific">Paenibacillus woosongensis</name>
    <dbReference type="NCBI Taxonomy" id="307580"/>
    <lineage>
        <taxon>Bacteria</taxon>
        <taxon>Bacillati</taxon>
        <taxon>Bacillota</taxon>
        <taxon>Bacilli</taxon>
        <taxon>Bacillales</taxon>
        <taxon>Paenibacillaceae</taxon>
        <taxon>Paenibacillus</taxon>
    </lineage>
</organism>
<comment type="caution">
    <text evidence="1">The sequence shown here is derived from an EMBL/GenBank/DDBJ whole genome shotgun (WGS) entry which is preliminary data.</text>
</comment>
<dbReference type="EMBL" id="BOSM01000002">
    <property type="protein sequence ID" value="GIP57930.1"/>
    <property type="molecule type" value="Genomic_DNA"/>
</dbReference>
<evidence type="ECO:0000313" key="2">
    <source>
        <dbReference type="Proteomes" id="UP000681290"/>
    </source>
</evidence>
<gene>
    <name evidence="1" type="ORF">J15TS10_17440</name>
</gene>
<evidence type="ECO:0000313" key="1">
    <source>
        <dbReference type="EMBL" id="GIP57930.1"/>
    </source>
</evidence>
<reference evidence="1 2" key="1">
    <citation type="submission" date="2021-03" db="EMBL/GenBank/DDBJ databases">
        <title>Antimicrobial resistance genes in bacteria isolated from Japanese honey, and their potential for conferring macrolide and lincosamide resistance in the American foulbrood pathogen Paenibacillus larvae.</title>
        <authorList>
            <person name="Okamoto M."/>
            <person name="Kumagai M."/>
            <person name="Kanamori H."/>
            <person name="Takamatsu D."/>
        </authorList>
    </citation>
    <scope>NUCLEOTIDE SEQUENCE [LARGE SCALE GENOMIC DNA]</scope>
    <source>
        <strain evidence="1 2">J15TS10</strain>
    </source>
</reference>
<accession>A0ABQ4MPI4</accession>
<proteinExistence type="predicted"/>
<keyword evidence="2" id="KW-1185">Reference proteome</keyword>
<sequence length="56" mass="6654">MVNNNGNHKVVWNERMGCFGIWRAWRKHPKSQQILWARNYGKKAWFIPIDELEAGA</sequence>
<dbReference type="Proteomes" id="UP000681290">
    <property type="component" value="Unassembled WGS sequence"/>
</dbReference>
<name>A0ABQ4MPI4_9BACL</name>